<sequence length="174" mass="18347">MIAKLARSLLRHDISRTESDIMIAIGTLLPLASLAIKLGSKLLGDGTPPAQTEPAVQEAHLAPTVQSLFQRLGIQEADSEQNRPAINHFMGALMQTLGQESSGQSLPQAIDAARIQLADGTQSTRLDALQSELDTLKGSLGNSGLNLDQLLYAFKQTLPQGPGEGVGKLLNASA</sequence>
<proteinExistence type="predicted"/>
<gene>
    <name evidence="1" type="ORF">WP2W18E01_32460</name>
</gene>
<dbReference type="Proteomes" id="UP000515756">
    <property type="component" value="Chromosome"/>
</dbReference>
<evidence type="ECO:0000313" key="1">
    <source>
        <dbReference type="EMBL" id="BBQ31664.1"/>
    </source>
</evidence>
<protein>
    <submittedName>
        <fullName evidence="1">Uncharacterized protein</fullName>
    </submittedName>
</protein>
<accession>A0A6S4T924</accession>
<evidence type="ECO:0000313" key="2">
    <source>
        <dbReference type="Proteomes" id="UP000515756"/>
    </source>
</evidence>
<reference evidence="1 2" key="1">
    <citation type="submission" date="2019-12" db="EMBL/GenBank/DDBJ databases">
        <title>complete genome sequences of Aeromonas caviae str. WP2-W18-ESBL-01 isolated from wastewater treatment plant effluent.</title>
        <authorList>
            <person name="Sekizuka T."/>
            <person name="Itokawa K."/>
            <person name="Yatsu K."/>
            <person name="Inamine Y."/>
            <person name="Kuroda M."/>
        </authorList>
    </citation>
    <scope>NUCLEOTIDE SEQUENCE [LARGE SCALE GENOMIC DNA]</scope>
    <source>
        <strain evidence="1 2">WP2-W18-ESBL-01</strain>
    </source>
</reference>
<dbReference type="AlphaFoldDB" id="A0A6S4T924"/>
<name>A0A6S4T924_AERCA</name>
<dbReference type="EMBL" id="AP021927">
    <property type="protein sequence ID" value="BBQ31664.1"/>
    <property type="molecule type" value="Genomic_DNA"/>
</dbReference>
<organism evidence="1 2">
    <name type="scientific">Aeromonas caviae</name>
    <name type="common">Aeromonas punctata</name>
    <dbReference type="NCBI Taxonomy" id="648"/>
    <lineage>
        <taxon>Bacteria</taxon>
        <taxon>Pseudomonadati</taxon>
        <taxon>Pseudomonadota</taxon>
        <taxon>Gammaproteobacteria</taxon>
        <taxon>Aeromonadales</taxon>
        <taxon>Aeromonadaceae</taxon>
        <taxon>Aeromonas</taxon>
    </lineage>
</organism>